<dbReference type="Proteomes" id="UP001165065">
    <property type="component" value="Unassembled WGS sequence"/>
</dbReference>
<dbReference type="AlphaFoldDB" id="A0A9W7FUZ8"/>
<evidence type="ECO:0000256" key="1">
    <source>
        <dbReference type="ARBA" id="ARBA00012513"/>
    </source>
</evidence>
<gene>
    <name evidence="11" type="ORF">TrCOL_g2416</name>
</gene>
<keyword evidence="6" id="KW-0067">ATP-binding</keyword>
<dbReference type="InterPro" id="IPR001849">
    <property type="entry name" value="PH_domain"/>
</dbReference>
<dbReference type="GO" id="GO:0005524">
    <property type="term" value="F:ATP binding"/>
    <property type="evidence" value="ECO:0007669"/>
    <property type="project" value="UniProtKB-KW"/>
</dbReference>
<comment type="catalytic activity">
    <reaction evidence="8">
        <text>L-seryl-[protein] + ATP = O-phospho-L-seryl-[protein] + ADP + H(+)</text>
        <dbReference type="Rhea" id="RHEA:17989"/>
        <dbReference type="Rhea" id="RHEA-COMP:9863"/>
        <dbReference type="Rhea" id="RHEA-COMP:11604"/>
        <dbReference type="ChEBI" id="CHEBI:15378"/>
        <dbReference type="ChEBI" id="CHEBI:29999"/>
        <dbReference type="ChEBI" id="CHEBI:30616"/>
        <dbReference type="ChEBI" id="CHEBI:83421"/>
        <dbReference type="ChEBI" id="CHEBI:456216"/>
        <dbReference type="EC" id="2.7.11.1"/>
    </reaction>
</comment>
<dbReference type="EC" id="2.7.11.1" evidence="1"/>
<protein>
    <recommendedName>
        <fullName evidence="1">non-specific serine/threonine protein kinase</fullName>
        <ecNumber evidence="1">2.7.11.1</ecNumber>
    </recommendedName>
</protein>
<dbReference type="SMART" id="SM00233">
    <property type="entry name" value="PH"/>
    <property type="match status" value="1"/>
</dbReference>
<dbReference type="Gene3D" id="1.10.510.10">
    <property type="entry name" value="Transferase(Phosphotransferase) domain 1"/>
    <property type="match status" value="1"/>
</dbReference>
<dbReference type="InterPro" id="IPR008271">
    <property type="entry name" value="Ser/Thr_kinase_AS"/>
</dbReference>
<organism evidence="11 12">
    <name type="scientific">Triparma columacea</name>
    <dbReference type="NCBI Taxonomy" id="722753"/>
    <lineage>
        <taxon>Eukaryota</taxon>
        <taxon>Sar</taxon>
        <taxon>Stramenopiles</taxon>
        <taxon>Ochrophyta</taxon>
        <taxon>Bolidophyceae</taxon>
        <taxon>Parmales</taxon>
        <taxon>Triparmaceae</taxon>
        <taxon>Triparma</taxon>
    </lineage>
</organism>
<evidence type="ECO:0000256" key="9">
    <source>
        <dbReference type="SAM" id="MobiDB-lite"/>
    </source>
</evidence>
<evidence type="ECO:0000256" key="5">
    <source>
        <dbReference type="ARBA" id="ARBA00022777"/>
    </source>
</evidence>
<dbReference type="PANTHER" id="PTHR45998">
    <property type="entry name" value="SERINE/THREONINE-PROTEIN KINASE 16"/>
    <property type="match status" value="1"/>
</dbReference>
<evidence type="ECO:0000313" key="12">
    <source>
        <dbReference type="Proteomes" id="UP001165065"/>
    </source>
</evidence>
<dbReference type="GO" id="GO:0004674">
    <property type="term" value="F:protein serine/threonine kinase activity"/>
    <property type="evidence" value="ECO:0007669"/>
    <property type="project" value="UniProtKB-KW"/>
</dbReference>
<evidence type="ECO:0000256" key="4">
    <source>
        <dbReference type="ARBA" id="ARBA00022741"/>
    </source>
</evidence>
<dbReference type="InterPro" id="IPR000719">
    <property type="entry name" value="Prot_kinase_dom"/>
</dbReference>
<accession>A0A9W7FUZ8</accession>
<dbReference type="InterPro" id="IPR011009">
    <property type="entry name" value="Kinase-like_dom_sf"/>
</dbReference>
<reference evidence="12" key="1">
    <citation type="journal article" date="2023" name="Commun. Biol.">
        <title>Genome analysis of Parmales, the sister group of diatoms, reveals the evolutionary specialization of diatoms from phago-mixotrophs to photoautotrophs.</title>
        <authorList>
            <person name="Ban H."/>
            <person name="Sato S."/>
            <person name="Yoshikawa S."/>
            <person name="Yamada K."/>
            <person name="Nakamura Y."/>
            <person name="Ichinomiya M."/>
            <person name="Sato N."/>
            <person name="Blanc-Mathieu R."/>
            <person name="Endo H."/>
            <person name="Kuwata A."/>
            <person name="Ogata H."/>
        </authorList>
    </citation>
    <scope>NUCLEOTIDE SEQUENCE [LARGE SCALE GENOMIC DNA]</scope>
</reference>
<feature type="region of interest" description="Disordered" evidence="9">
    <location>
        <begin position="405"/>
        <end position="428"/>
    </location>
</feature>
<evidence type="ECO:0000256" key="7">
    <source>
        <dbReference type="ARBA" id="ARBA00047899"/>
    </source>
</evidence>
<comment type="catalytic activity">
    <reaction evidence="7">
        <text>L-threonyl-[protein] + ATP = O-phospho-L-threonyl-[protein] + ADP + H(+)</text>
        <dbReference type="Rhea" id="RHEA:46608"/>
        <dbReference type="Rhea" id="RHEA-COMP:11060"/>
        <dbReference type="Rhea" id="RHEA-COMP:11605"/>
        <dbReference type="ChEBI" id="CHEBI:15378"/>
        <dbReference type="ChEBI" id="CHEBI:30013"/>
        <dbReference type="ChEBI" id="CHEBI:30616"/>
        <dbReference type="ChEBI" id="CHEBI:61977"/>
        <dbReference type="ChEBI" id="CHEBI:456216"/>
        <dbReference type="EC" id="2.7.11.1"/>
    </reaction>
</comment>
<dbReference type="InterPro" id="IPR052239">
    <property type="entry name" value="Ser/Thr-specific_kinases"/>
</dbReference>
<keyword evidence="3" id="KW-0808">Transferase</keyword>
<dbReference type="PROSITE" id="PS50011">
    <property type="entry name" value="PROTEIN_KINASE_DOM"/>
    <property type="match status" value="1"/>
</dbReference>
<keyword evidence="12" id="KW-1185">Reference proteome</keyword>
<keyword evidence="5" id="KW-0418">Kinase</keyword>
<dbReference type="PANTHER" id="PTHR45998:SF2">
    <property type="entry name" value="SERINE_THREONINE-PROTEIN KINASE 16"/>
    <property type="match status" value="1"/>
</dbReference>
<keyword evidence="2" id="KW-0723">Serine/threonine-protein kinase</keyword>
<dbReference type="GO" id="GO:0005737">
    <property type="term" value="C:cytoplasm"/>
    <property type="evidence" value="ECO:0007669"/>
    <property type="project" value="TreeGrafter"/>
</dbReference>
<dbReference type="PROSITE" id="PS00108">
    <property type="entry name" value="PROTEIN_KINASE_ST"/>
    <property type="match status" value="1"/>
</dbReference>
<dbReference type="Pfam" id="PF00069">
    <property type="entry name" value="Pkinase"/>
    <property type="match status" value="1"/>
</dbReference>
<comment type="caution">
    <text evidence="11">The sequence shown here is derived from an EMBL/GenBank/DDBJ whole genome shotgun (WGS) entry which is preliminary data.</text>
</comment>
<name>A0A9W7FUZ8_9STRA</name>
<evidence type="ECO:0000256" key="2">
    <source>
        <dbReference type="ARBA" id="ARBA00022527"/>
    </source>
</evidence>
<proteinExistence type="predicted"/>
<feature type="region of interest" description="Disordered" evidence="9">
    <location>
        <begin position="362"/>
        <end position="392"/>
    </location>
</feature>
<dbReference type="SMART" id="SM00220">
    <property type="entry name" value="S_TKc"/>
    <property type="match status" value="1"/>
</dbReference>
<feature type="domain" description="Protein kinase" evidence="10">
    <location>
        <begin position="17"/>
        <end position="324"/>
    </location>
</feature>
<evidence type="ECO:0000256" key="8">
    <source>
        <dbReference type="ARBA" id="ARBA00048679"/>
    </source>
</evidence>
<evidence type="ECO:0000259" key="10">
    <source>
        <dbReference type="PROSITE" id="PS50011"/>
    </source>
</evidence>
<sequence>MNRCIKIGNDPTTALTIRLKNLLAEGGNGFVYSGEDETGGKHWGWGGGVKNKSGKKEGKRKVAVKKMLIMDEEMLRTARVEVEVMSRLKGKGGCVELLMEEIRELNNDKKVSMDEENENYPHPYCLLVFPLYSLSLEDHVRSTGPLPPTSSLQVLKSVALGLREIHKLEYRHNDLKPANVLLNVSDSGEIKTAITDFGSCGPLTVDVSSRKEALSVMDFHSRCTTAPYRAPELWDVPSDGCELSGKSDVFSLGCLHYFNTFGKQAFDFNVGKITLPEGRRCFGVFEVEICLGMVLLNPGERMGVEECLDALEAGEIGRELRGFVEREYRVELKRERGDYDVGGNGGVEDGFGDFAMFRQVSGGMQGGGGGKEEEDEEEFGNFQSSPTAGPQEDDIVLANATPTKLAGEFPLPTPPQTTSPKGGRRKGAVKMLRPRGWGINGRKLVFKQVWISLTETTLALHKSALGTSKSHFSLNLHSTDMVDVSIAHSVDEGEPNVSLGAEVGETCFVISYSDPGEDCGGGRIELFAKDREDAEKWQTRIMGNWERARGGG</sequence>
<dbReference type="OrthoDB" id="248923at2759"/>
<dbReference type="EMBL" id="BRYA01000528">
    <property type="protein sequence ID" value="GMI21381.1"/>
    <property type="molecule type" value="Genomic_DNA"/>
</dbReference>
<keyword evidence="4" id="KW-0547">Nucleotide-binding</keyword>
<evidence type="ECO:0000313" key="11">
    <source>
        <dbReference type="EMBL" id="GMI21381.1"/>
    </source>
</evidence>
<evidence type="ECO:0000256" key="6">
    <source>
        <dbReference type="ARBA" id="ARBA00022840"/>
    </source>
</evidence>
<evidence type="ECO:0000256" key="3">
    <source>
        <dbReference type="ARBA" id="ARBA00022679"/>
    </source>
</evidence>
<dbReference type="SUPFAM" id="SSF56112">
    <property type="entry name" value="Protein kinase-like (PK-like)"/>
    <property type="match status" value="1"/>
</dbReference>